<dbReference type="GO" id="GO:0003677">
    <property type="term" value="F:DNA binding"/>
    <property type="evidence" value="ECO:0007669"/>
    <property type="project" value="InterPro"/>
</dbReference>
<dbReference type="EMBL" id="LAZR01004133">
    <property type="protein sequence ID" value="KKN11464.1"/>
    <property type="molecule type" value="Genomic_DNA"/>
</dbReference>
<keyword evidence="1" id="KW-0489">Methyltransferase</keyword>
<feature type="domain" description="DNA methylase N-4/N-6" evidence="3">
    <location>
        <begin position="109"/>
        <end position="161"/>
    </location>
</feature>
<dbReference type="Gene3D" id="3.40.50.150">
    <property type="entry name" value="Vaccinia Virus protein VP39"/>
    <property type="match status" value="2"/>
</dbReference>
<reference evidence="4" key="1">
    <citation type="journal article" date="2015" name="Nature">
        <title>Complex archaea that bridge the gap between prokaryotes and eukaryotes.</title>
        <authorList>
            <person name="Spang A."/>
            <person name="Saw J.H."/>
            <person name="Jorgensen S.L."/>
            <person name="Zaremba-Niedzwiedzka K."/>
            <person name="Martijn J."/>
            <person name="Lind A.E."/>
            <person name="van Eijk R."/>
            <person name="Schleper C."/>
            <person name="Guy L."/>
            <person name="Ettema T.J."/>
        </authorList>
    </citation>
    <scope>NUCLEOTIDE SEQUENCE</scope>
</reference>
<dbReference type="AlphaFoldDB" id="A0A0F9N0K1"/>
<dbReference type="SUPFAM" id="SSF53335">
    <property type="entry name" value="S-adenosyl-L-methionine-dependent methyltransferases"/>
    <property type="match status" value="2"/>
</dbReference>
<gene>
    <name evidence="4" type="ORF">LCGC14_1026240</name>
</gene>
<dbReference type="InterPro" id="IPR029063">
    <property type="entry name" value="SAM-dependent_MTases_sf"/>
</dbReference>
<dbReference type="Pfam" id="PF01555">
    <property type="entry name" value="N6_N4_Mtase"/>
    <property type="match status" value="2"/>
</dbReference>
<dbReference type="InterPro" id="IPR002941">
    <property type="entry name" value="DNA_methylase_N4/N6"/>
</dbReference>
<accession>A0A0F9N0K1</accession>
<evidence type="ECO:0000313" key="4">
    <source>
        <dbReference type="EMBL" id="KKN11464.1"/>
    </source>
</evidence>
<feature type="domain" description="DNA methylase N-4/N-6" evidence="3">
    <location>
        <begin position="524"/>
        <end position="635"/>
    </location>
</feature>
<organism evidence="4">
    <name type="scientific">marine sediment metagenome</name>
    <dbReference type="NCBI Taxonomy" id="412755"/>
    <lineage>
        <taxon>unclassified sequences</taxon>
        <taxon>metagenomes</taxon>
        <taxon>ecological metagenomes</taxon>
    </lineage>
</organism>
<dbReference type="GO" id="GO:0032259">
    <property type="term" value="P:methylation"/>
    <property type="evidence" value="ECO:0007669"/>
    <property type="project" value="UniProtKB-KW"/>
</dbReference>
<evidence type="ECO:0000256" key="2">
    <source>
        <dbReference type="ARBA" id="ARBA00022679"/>
    </source>
</evidence>
<name>A0A0F9N0K1_9ZZZZ</name>
<proteinExistence type="predicted"/>
<evidence type="ECO:0000259" key="3">
    <source>
        <dbReference type="Pfam" id="PF01555"/>
    </source>
</evidence>
<dbReference type="GO" id="GO:0008170">
    <property type="term" value="F:N-methyltransferase activity"/>
    <property type="evidence" value="ECO:0007669"/>
    <property type="project" value="InterPro"/>
</dbReference>
<sequence>MTEQMKMDGGKNGGPVECLGMTFPSDEARREHFQKLLAEKLQDPVFRNQEGFPAGTDDAILALSDPPYYTACPNPWLKDFVAAYGTVFSKEDSYRREPFTADVSEGKNDPIYNAHGYHTKVPHKAIMRYVLHYTDPNDLILDAFCGTGMTGVAAQLCGDQSVIQSLGYLIGSDGTISQSVSNLGKSEWLPFSKIGARRAILSDLSPAATFISHNYNAPRDPLEFEVTARESLRELQNRFGWMFQTLHNSNADQTKEAISIIDTHSEPDLSKVGSVGWINYTVWSDVFSCSECAGEIVFWDNAVDVENGKVRDVFPCPHCDADQRKRGLDHVMVSIFDPALGETILQAKIVPVRINYTFGKKRFDKLPDSADLALCQKIEQSAVTSHFPAHRLFPGQETRRNDPVGITHVHHFYTRRNLAVFSFAFDEMPSELSWAVTGSIQRGSKQHQIAITRIGGEKAGVGGATAGHRRGTLYIPSNQIEMNPIILLRDRLSAFKKAALRPRNERPIVTTQSTTAISLPDDCIDYLFFDPPFGANINYSELNSLMEGWLGVFTERKHEAVEDRHQKKDVNAYRELMTRCFREAYRVLKPGRWMTVEFSNTQAAIWNAIQASLQEAGFVVANVSVLDKKRGGVNAIVGVTAVKQDLVISAYKPNGGLEERFTQLRDKEESVWDFVQTHLNYLPSVKLRGRELEYINERDPRIIFDRMVAWFIRHNAQVPLSSLEFQGGLSSRFPERDGMVFLPDQVTEYDRKRAQASQAPQMEMFVVDERSAIDWLTEFLKNRPSTYQDLHSEFMTQLGAGWKKHEERPELSALLDENFLRFDGNGDVPSQIHSYLSTNFKDLRGLEKEDPRLKAKAKDRWFVPDPNKGKDLEQKRERSLLKEFEVYKSATKRQLKESRLEVLRAGFKTAWASKDYKTIIGIAEKLPDETLQEDEKLLLWYDQALTRTEADA</sequence>
<protein>
    <recommendedName>
        <fullName evidence="3">DNA methylase N-4/N-6 domain-containing protein</fullName>
    </recommendedName>
</protein>
<comment type="caution">
    <text evidence="4">The sequence shown here is derived from an EMBL/GenBank/DDBJ whole genome shotgun (WGS) entry which is preliminary data.</text>
</comment>
<keyword evidence="2" id="KW-0808">Transferase</keyword>
<evidence type="ECO:0000256" key="1">
    <source>
        <dbReference type="ARBA" id="ARBA00022603"/>
    </source>
</evidence>